<dbReference type="RefSeq" id="WP_186457568.1">
    <property type="nucleotide sequence ID" value="NZ_VITN01000022.1"/>
</dbReference>
<dbReference type="Proteomes" id="UP000319859">
    <property type="component" value="Unassembled WGS sequence"/>
</dbReference>
<comment type="caution">
    <text evidence="2">The sequence shown here is derived from an EMBL/GenBank/DDBJ whole genome shotgun (WGS) entry which is preliminary data.</text>
</comment>
<evidence type="ECO:0008006" key="4">
    <source>
        <dbReference type="Google" id="ProtNLM"/>
    </source>
</evidence>
<accession>A0A560EUD8</accession>
<protein>
    <recommendedName>
        <fullName evidence="4">TnsA endonuclease-like protein</fullName>
    </recommendedName>
</protein>
<proteinExistence type="predicted"/>
<reference evidence="2 3" key="1">
    <citation type="submission" date="2019-06" db="EMBL/GenBank/DDBJ databases">
        <title>Genomic Encyclopedia of Type Strains, Phase IV (KMG-V): Genome sequencing to study the core and pangenomes of soil and plant-associated prokaryotes.</title>
        <authorList>
            <person name="Whitman W."/>
        </authorList>
    </citation>
    <scope>NUCLEOTIDE SEQUENCE [LARGE SCALE GENOMIC DNA]</scope>
    <source>
        <strain evidence="2 3">BR 11880</strain>
    </source>
</reference>
<dbReference type="AlphaFoldDB" id="A0A560EUD8"/>
<feature type="region of interest" description="Disordered" evidence="1">
    <location>
        <begin position="32"/>
        <end position="73"/>
    </location>
</feature>
<evidence type="ECO:0000256" key="1">
    <source>
        <dbReference type="SAM" id="MobiDB-lite"/>
    </source>
</evidence>
<name>A0A560EUD8_9PROT</name>
<gene>
    <name evidence="2" type="ORF">FBZ89_12267</name>
</gene>
<evidence type="ECO:0000313" key="2">
    <source>
        <dbReference type="EMBL" id="TWB12966.1"/>
    </source>
</evidence>
<organism evidence="2 3">
    <name type="scientific">Nitrospirillum amazonense</name>
    <dbReference type="NCBI Taxonomy" id="28077"/>
    <lineage>
        <taxon>Bacteria</taxon>
        <taxon>Pseudomonadati</taxon>
        <taxon>Pseudomonadota</taxon>
        <taxon>Alphaproteobacteria</taxon>
        <taxon>Rhodospirillales</taxon>
        <taxon>Azospirillaceae</taxon>
        <taxon>Nitrospirillum</taxon>
    </lineage>
</organism>
<evidence type="ECO:0000313" key="3">
    <source>
        <dbReference type="Proteomes" id="UP000319859"/>
    </source>
</evidence>
<sequence>MERLIAQHLHLRRHGLAEFGWAPAAAEPPFPEAIATPTVAGDGSNDSDFWLPPTPSTASRRPPARSRGHCGGSLVDPASNRELLFESHLERNIALVALADRRILGIWDQPPAVDYRDEHGRGRRHTFDFLFEVVGGTRIAVAVKPSAKVERSGIARTLDLIRRQVRGFADHYALRTERHATPTMVQNAEWILQARRMRDPGQVAAMAKFTATMAEPAAMAAVVMQSGLGPGAWNALVNLIDEGAVELPDAGAAIGELALIRPVPAGTGAREAGHA</sequence>
<dbReference type="EMBL" id="VITN01000022">
    <property type="protein sequence ID" value="TWB12966.1"/>
    <property type="molecule type" value="Genomic_DNA"/>
</dbReference>